<organism evidence="1 2">
    <name type="scientific">Dissulfuribacter thermophilus</name>
    <dbReference type="NCBI Taxonomy" id="1156395"/>
    <lineage>
        <taxon>Bacteria</taxon>
        <taxon>Pseudomonadati</taxon>
        <taxon>Thermodesulfobacteriota</taxon>
        <taxon>Dissulfuribacteria</taxon>
        <taxon>Dissulfuribacterales</taxon>
        <taxon>Dissulfuribacteraceae</taxon>
        <taxon>Dissulfuribacter</taxon>
    </lineage>
</organism>
<name>A0A1B9F369_9BACT</name>
<evidence type="ECO:0000313" key="1">
    <source>
        <dbReference type="EMBL" id="OCC14313.1"/>
    </source>
</evidence>
<reference evidence="1 2" key="1">
    <citation type="submission" date="2016-06" db="EMBL/GenBank/DDBJ databases">
        <title>Respiratory ammonification of nitrate coupled to the oxidation of elemental sulfur in deep-sea autotrophic thermophilic bacteria.</title>
        <authorList>
            <person name="Slobodkina G.B."/>
            <person name="Mardanov A.V."/>
            <person name="Ravin N.V."/>
            <person name="Frolova A.A."/>
            <person name="Viryasiv M.B."/>
            <person name="Chernyh N.A."/>
            <person name="Bonch-Osmolovskaya E.A."/>
            <person name="Slobodkin A.I."/>
        </authorList>
    </citation>
    <scope>NUCLEOTIDE SEQUENCE [LARGE SCALE GENOMIC DNA]</scope>
    <source>
        <strain evidence="1 2">S69</strain>
    </source>
</reference>
<protein>
    <submittedName>
        <fullName evidence="1">Uncharacterized protein</fullName>
    </submittedName>
</protein>
<comment type="caution">
    <text evidence="1">The sequence shown here is derived from an EMBL/GenBank/DDBJ whole genome shotgun (WGS) entry which is preliminary data.</text>
</comment>
<sequence>MNQRLQVKDFSIRLTTTPSLQFIRSCNAIKKIFLSGI</sequence>
<evidence type="ECO:0000313" key="2">
    <source>
        <dbReference type="Proteomes" id="UP000093080"/>
    </source>
</evidence>
<gene>
    <name evidence="1" type="ORF">DBT_2302</name>
</gene>
<dbReference type="AlphaFoldDB" id="A0A1B9F369"/>
<proteinExistence type="predicted"/>
<accession>A0A1B9F369</accession>
<dbReference type="Proteomes" id="UP000093080">
    <property type="component" value="Unassembled WGS sequence"/>
</dbReference>
<dbReference type="EMBL" id="MAGO01000014">
    <property type="protein sequence ID" value="OCC14313.1"/>
    <property type="molecule type" value="Genomic_DNA"/>
</dbReference>
<keyword evidence="2" id="KW-1185">Reference proteome</keyword>